<dbReference type="GO" id="GO:0005737">
    <property type="term" value="C:cytoplasm"/>
    <property type="evidence" value="ECO:0007669"/>
    <property type="project" value="TreeGrafter"/>
</dbReference>
<organism evidence="1 2">
    <name type="scientific">Knufia fluminis</name>
    <dbReference type="NCBI Taxonomy" id="191047"/>
    <lineage>
        <taxon>Eukaryota</taxon>
        <taxon>Fungi</taxon>
        <taxon>Dikarya</taxon>
        <taxon>Ascomycota</taxon>
        <taxon>Pezizomycotina</taxon>
        <taxon>Eurotiomycetes</taxon>
        <taxon>Chaetothyriomycetidae</taxon>
        <taxon>Chaetothyriales</taxon>
        <taxon>Trichomeriaceae</taxon>
        <taxon>Knufia</taxon>
    </lineage>
</organism>
<reference evidence="1 2" key="1">
    <citation type="submission" date="2022-12" db="EMBL/GenBank/DDBJ databases">
        <title>Genomic features and morphological characterization of a novel Knufia sp. strain isolated from spacecraft assembly facility.</title>
        <authorList>
            <person name="Teixeira M."/>
            <person name="Chander A.M."/>
            <person name="Stajich J.E."/>
            <person name="Venkateswaran K."/>
        </authorList>
    </citation>
    <scope>NUCLEOTIDE SEQUENCE [LARGE SCALE GENOMIC DNA]</scope>
    <source>
        <strain evidence="1 2">FJI-L2-BK-P2</strain>
    </source>
</reference>
<dbReference type="InterPro" id="IPR051783">
    <property type="entry name" value="NAD(P)-dependent_oxidoreduct"/>
</dbReference>
<dbReference type="EMBL" id="JAKLMC020000039">
    <property type="protein sequence ID" value="KAK5949079.1"/>
    <property type="molecule type" value="Genomic_DNA"/>
</dbReference>
<keyword evidence="2" id="KW-1185">Reference proteome</keyword>
<dbReference type="GO" id="GO:0004029">
    <property type="term" value="F:aldehyde dehydrogenase (NAD+) activity"/>
    <property type="evidence" value="ECO:0007669"/>
    <property type="project" value="TreeGrafter"/>
</dbReference>
<sequence>MSPTKLLLTGVTGYIGGTILSHLLSSIKSGTIDPSLKDIEISVLTRDDSRATYFSSTLNLKVHTITSLDDTPAITAAAAQNDIVIQCTSGYHGPSARALIRGLAQRRASQVNHTGVYYIHTDGTSNLGDKPITRTHIEPRTFSDRDRDIYEYLVRRNATEHYPQRAVSISVVDTGLEASVPTTTIMSPIIYGLGTGHYNRLSIPYIIQMRSAIRDGYACYVGDGSGQHDYVHVLDLAVVYELVLADFVSGRRKLPTGRDGIIFSESGNCTWREVAGHIARAGSELGVCDAEPRSVSLQEAASKWVGGDTQLVEVGFVGNHRTRGEVARDVLGWRAGRGREDWEGSFRVEMGEVVGEYRRGEVARVPGT</sequence>
<name>A0AAN8E8M6_9EURO</name>
<dbReference type="Gene3D" id="3.40.50.720">
    <property type="entry name" value="NAD(P)-binding Rossmann-like Domain"/>
    <property type="match status" value="1"/>
</dbReference>
<evidence type="ECO:0000313" key="1">
    <source>
        <dbReference type="EMBL" id="KAK5949079.1"/>
    </source>
</evidence>
<dbReference type="AlphaFoldDB" id="A0AAN8E8M6"/>
<evidence type="ECO:0000313" key="2">
    <source>
        <dbReference type="Proteomes" id="UP001316803"/>
    </source>
</evidence>
<dbReference type="InterPro" id="IPR036291">
    <property type="entry name" value="NAD(P)-bd_dom_sf"/>
</dbReference>
<dbReference type="Proteomes" id="UP001316803">
    <property type="component" value="Unassembled WGS sequence"/>
</dbReference>
<protein>
    <recommendedName>
        <fullName evidence="3">NAD-dependent epimerase/dehydratase domain-containing protein</fullName>
    </recommendedName>
</protein>
<dbReference type="PANTHER" id="PTHR48079">
    <property type="entry name" value="PROTEIN YEEZ"/>
    <property type="match status" value="1"/>
</dbReference>
<accession>A0AAN8E8M6</accession>
<proteinExistence type="predicted"/>
<gene>
    <name evidence="1" type="ORF">OHC33_009820</name>
</gene>
<dbReference type="SUPFAM" id="SSF51735">
    <property type="entry name" value="NAD(P)-binding Rossmann-fold domains"/>
    <property type="match status" value="1"/>
</dbReference>
<comment type="caution">
    <text evidence="1">The sequence shown here is derived from an EMBL/GenBank/DDBJ whole genome shotgun (WGS) entry which is preliminary data.</text>
</comment>
<evidence type="ECO:0008006" key="3">
    <source>
        <dbReference type="Google" id="ProtNLM"/>
    </source>
</evidence>
<dbReference type="PANTHER" id="PTHR48079:SF6">
    <property type="entry name" value="NAD(P)-BINDING DOMAIN-CONTAINING PROTEIN-RELATED"/>
    <property type="match status" value="1"/>
</dbReference>